<sequence>MLVTERVAELPAPAIEGLPSSGGPAEVYQLEALVPSDKGEALAAIQLSTSFVTEGPQYRRMVFDAARSVAFRPGTVNGVTNTSLRL</sequence>
<gene>
    <name evidence="1" type="ORF">HGA13_20680</name>
</gene>
<protein>
    <submittedName>
        <fullName evidence="1">Uncharacterized protein</fullName>
    </submittedName>
</protein>
<dbReference type="AlphaFoldDB" id="A0A846XLD6"/>
<evidence type="ECO:0000313" key="2">
    <source>
        <dbReference type="Proteomes" id="UP000565715"/>
    </source>
</evidence>
<organism evidence="1 2">
    <name type="scientific">Nocardia speluncae</name>
    <dbReference type="NCBI Taxonomy" id="419477"/>
    <lineage>
        <taxon>Bacteria</taxon>
        <taxon>Bacillati</taxon>
        <taxon>Actinomycetota</taxon>
        <taxon>Actinomycetes</taxon>
        <taxon>Mycobacteriales</taxon>
        <taxon>Nocardiaceae</taxon>
        <taxon>Nocardia</taxon>
    </lineage>
</organism>
<dbReference type="RefSeq" id="WP_157112764.1">
    <property type="nucleotide sequence ID" value="NZ_JAAXOO010000005.1"/>
</dbReference>
<name>A0A846XLD6_9NOCA</name>
<dbReference type="Proteomes" id="UP000565715">
    <property type="component" value="Unassembled WGS sequence"/>
</dbReference>
<comment type="caution">
    <text evidence="1">The sequence shown here is derived from an EMBL/GenBank/DDBJ whole genome shotgun (WGS) entry which is preliminary data.</text>
</comment>
<accession>A0A846XLD6</accession>
<keyword evidence="2" id="KW-1185">Reference proteome</keyword>
<reference evidence="1 2" key="1">
    <citation type="submission" date="2020-04" db="EMBL/GenBank/DDBJ databases">
        <title>MicrobeNet Type strains.</title>
        <authorList>
            <person name="Nicholson A.C."/>
        </authorList>
    </citation>
    <scope>NUCLEOTIDE SEQUENCE [LARGE SCALE GENOMIC DNA]</scope>
    <source>
        <strain evidence="1 2">DSM 45078</strain>
    </source>
</reference>
<dbReference type="EMBL" id="JAAXOO010000005">
    <property type="protein sequence ID" value="NKY35466.1"/>
    <property type="molecule type" value="Genomic_DNA"/>
</dbReference>
<proteinExistence type="predicted"/>
<evidence type="ECO:0000313" key="1">
    <source>
        <dbReference type="EMBL" id="NKY35466.1"/>
    </source>
</evidence>